<comment type="caution">
    <text evidence="3">The sequence shown here is derived from an EMBL/GenBank/DDBJ whole genome shotgun (WGS) entry which is preliminary data.</text>
</comment>
<reference evidence="3 4" key="1">
    <citation type="submission" date="2015-09" db="EMBL/GenBank/DDBJ databases">
        <title>Draft genome of the scarab beetle Oryctes borbonicus.</title>
        <authorList>
            <person name="Meyer J.M."/>
            <person name="Markov G.V."/>
            <person name="Baskaran P."/>
            <person name="Herrmann M."/>
            <person name="Sommer R.J."/>
            <person name="Roedelsperger C."/>
        </authorList>
    </citation>
    <scope>NUCLEOTIDE SEQUENCE [LARGE SCALE GENOMIC DNA]</scope>
    <source>
        <strain evidence="3">OB123</strain>
        <tissue evidence="3">Whole animal</tissue>
    </source>
</reference>
<proteinExistence type="predicted"/>
<evidence type="ECO:0000256" key="1">
    <source>
        <dbReference type="SAM" id="Coils"/>
    </source>
</evidence>
<dbReference type="EMBL" id="LJIG01009055">
    <property type="protein sequence ID" value="KRT83845.1"/>
    <property type="molecule type" value="Genomic_DNA"/>
</dbReference>
<evidence type="ECO:0000313" key="3">
    <source>
        <dbReference type="EMBL" id="KRT83845.1"/>
    </source>
</evidence>
<dbReference type="AlphaFoldDB" id="A0A0T6B9C8"/>
<dbReference type="PANTHER" id="PTHR31553:SF1">
    <property type="entry name" value="NF-KAPPA-B ESSENTIAL MODULATOR"/>
    <property type="match status" value="1"/>
</dbReference>
<dbReference type="PANTHER" id="PTHR31553">
    <property type="entry name" value="NF-KAPPA-B ESSENTIAL MODULATOR"/>
    <property type="match status" value="1"/>
</dbReference>
<name>A0A0T6B9C8_9SCAR</name>
<evidence type="ECO:0000313" key="4">
    <source>
        <dbReference type="Proteomes" id="UP000051574"/>
    </source>
</evidence>
<keyword evidence="1" id="KW-0175">Coiled coil</keyword>
<dbReference type="Proteomes" id="UP000051574">
    <property type="component" value="Unassembled WGS sequence"/>
</dbReference>
<dbReference type="GO" id="GO:0005737">
    <property type="term" value="C:cytoplasm"/>
    <property type="evidence" value="ECO:0007669"/>
    <property type="project" value="TreeGrafter"/>
</dbReference>
<dbReference type="GO" id="GO:0043122">
    <property type="term" value="P:regulation of canonical NF-kappaB signal transduction"/>
    <property type="evidence" value="ECO:0007669"/>
    <property type="project" value="TreeGrafter"/>
</dbReference>
<dbReference type="InterPro" id="IPR021063">
    <property type="entry name" value="NEMO_N"/>
</dbReference>
<dbReference type="GO" id="GO:0005634">
    <property type="term" value="C:nucleus"/>
    <property type="evidence" value="ECO:0007669"/>
    <property type="project" value="TreeGrafter"/>
</dbReference>
<feature type="coiled-coil region" evidence="1">
    <location>
        <begin position="256"/>
        <end position="283"/>
    </location>
</feature>
<accession>A0A0T6B9C8</accession>
<organism evidence="3 4">
    <name type="scientific">Oryctes borbonicus</name>
    <dbReference type="NCBI Taxonomy" id="1629725"/>
    <lineage>
        <taxon>Eukaryota</taxon>
        <taxon>Metazoa</taxon>
        <taxon>Ecdysozoa</taxon>
        <taxon>Arthropoda</taxon>
        <taxon>Hexapoda</taxon>
        <taxon>Insecta</taxon>
        <taxon>Pterygota</taxon>
        <taxon>Neoptera</taxon>
        <taxon>Endopterygota</taxon>
        <taxon>Coleoptera</taxon>
        <taxon>Polyphaga</taxon>
        <taxon>Scarabaeiformia</taxon>
        <taxon>Scarabaeidae</taxon>
        <taxon>Dynastinae</taxon>
        <taxon>Oryctes</taxon>
    </lineage>
</organism>
<dbReference type="GO" id="GO:0070530">
    <property type="term" value="F:K63-linked polyubiquitin modification-dependent protein binding"/>
    <property type="evidence" value="ECO:0007669"/>
    <property type="project" value="TreeGrafter"/>
</dbReference>
<sequence>MLLYGLGKYKLQFLNLIICSSAFAACGCVCIRKHAQLYTSIVYFVVHRIMATAFNPNSGIHQLSSTCYPPSESDDEDSFVVLNNSLGPDVYTDRALLNTEPISTQTIQASLDSITDILAQHTMQSTSCKGPEQSAIVVDSAKISFQSTEVSPDEIQRKVDNLITENSDLKETLAQNNMTMKKQVETMIQWQTEVQRVHEAHKEKFNEMKKYITILTTENEKLKDIIKKSESASEENSKKAKEVLVKQTDNIRQFELEACKKRIEELEKGLDILSLERKTFSEQLHEKQLELSNAIAAKKLVYFTVCPCFQLTGTDIILKNILII</sequence>
<gene>
    <name evidence="3" type="ORF">AMK59_3510</name>
</gene>
<dbReference type="Pfam" id="PF11577">
    <property type="entry name" value="NEMO"/>
    <property type="match status" value="1"/>
</dbReference>
<protein>
    <recommendedName>
        <fullName evidence="2">NF-kappa-B essential modulator NEMO N-terminal domain-containing protein</fullName>
    </recommendedName>
</protein>
<dbReference type="Gene3D" id="1.20.5.390">
    <property type="entry name" value="L1 transposable element, trimerization domain"/>
    <property type="match status" value="1"/>
</dbReference>
<dbReference type="InterPro" id="IPR051301">
    <property type="entry name" value="Optineurin/NFkB_EssMod"/>
</dbReference>
<feature type="domain" description="NF-kappa-B essential modulator NEMO N-terminal" evidence="2">
    <location>
        <begin position="153"/>
        <end position="219"/>
    </location>
</feature>
<keyword evidence="4" id="KW-1185">Reference proteome</keyword>
<evidence type="ECO:0000259" key="2">
    <source>
        <dbReference type="Pfam" id="PF11577"/>
    </source>
</evidence>
<dbReference type="OrthoDB" id="6343844at2759"/>